<reference evidence="1" key="1">
    <citation type="submission" date="2016-12" db="EMBL/GenBank/DDBJ databases">
        <authorList>
            <person name="Moulin L."/>
        </authorList>
    </citation>
    <scope>NUCLEOTIDE SEQUENCE [LARGE SCALE GENOMIC DNA]</scope>
    <source>
        <strain evidence="1">STM 7183</strain>
    </source>
</reference>
<comment type="caution">
    <text evidence="1">The sequence shown here is derived from an EMBL/GenBank/DDBJ whole genome shotgun (WGS) entry which is preliminary data.</text>
</comment>
<keyword evidence="2" id="KW-1185">Reference proteome</keyword>
<gene>
    <name evidence="1" type="ORF">BN2476_650040</name>
</gene>
<evidence type="ECO:0000313" key="1">
    <source>
        <dbReference type="EMBL" id="SIT48770.1"/>
    </source>
</evidence>
<protein>
    <submittedName>
        <fullName evidence="1">Uncharacterized protein</fullName>
    </submittedName>
</protein>
<evidence type="ECO:0000313" key="2">
    <source>
        <dbReference type="Proteomes" id="UP000195569"/>
    </source>
</evidence>
<dbReference type="EMBL" id="CYGY02000065">
    <property type="protein sequence ID" value="SIT48770.1"/>
    <property type="molecule type" value="Genomic_DNA"/>
</dbReference>
<name>A0A1N7SMX9_9BURK</name>
<proteinExistence type="predicted"/>
<sequence length="125" mass="13127">MPRWAAIHDAGSARPPAELRYGVAIQTHSASHGRWNCDEISASKRLSLLVCSAYGKRSGHGGENYSLFGATDKKLISLLTEDEADIFIVLLKRLLVNSATHGPADVSAVALRGSPSSSSAIGAPA</sequence>
<accession>A0A1N7SMX9</accession>
<dbReference type="AlphaFoldDB" id="A0A1N7SMX9"/>
<organism evidence="1 2">
    <name type="scientific">Paraburkholderia piptadeniae</name>
    <dbReference type="NCBI Taxonomy" id="1701573"/>
    <lineage>
        <taxon>Bacteria</taxon>
        <taxon>Pseudomonadati</taxon>
        <taxon>Pseudomonadota</taxon>
        <taxon>Betaproteobacteria</taxon>
        <taxon>Burkholderiales</taxon>
        <taxon>Burkholderiaceae</taxon>
        <taxon>Paraburkholderia</taxon>
    </lineage>
</organism>
<dbReference type="Proteomes" id="UP000195569">
    <property type="component" value="Unassembled WGS sequence"/>
</dbReference>